<dbReference type="HOGENOM" id="CLU_075127_0_0_1"/>
<dbReference type="GeneID" id="24112012"/>
<dbReference type="eggNOG" id="ENOG502RDW6">
    <property type="taxonomic scope" value="Eukaryota"/>
</dbReference>
<dbReference type="EMBL" id="DF238824">
    <property type="protein sequence ID" value="GAC99146.1"/>
    <property type="molecule type" value="Genomic_DNA"/>
</dbReference>
<reference evidence="2" key="1">
    <citation type="journal article" date="2013" name="Genome Announc.">
        <title>Draft genome sequence of the basidiomycetous yeast-like fungus Pseudozyma hubeiensis SY62, which produces an abundant amount of the biosurfactant mannosylerythritol lipids.</title>
        <authorList>
            <person name="Konishi M."/>
            <person name="Hatada Y."/>
            <person name="Horiuchi J."/>
        </authorList>
    </citation>
    <scope>NUCLEOTIDE SEQUENCE [LARGE SCALE GENOMIC DNA]</scope>
    <source>
        <strain evidence="2">SY62</strain>
    </source>
</reference>
<sequence length="321" mass="37318">MKQSWMGKHRQLCAADPPSKIEKQRCALAMFNHSLRIIRLIPLRKQRPFRCHRMFDFAGCSAPIDGADNVANMPVHVALKRKTIYRMGEKLDPSIATLDEVDHRLCSSSVFSRVLQGNRFLKSSNNTLRSLNKLKPSKDRSQDSPNFKVYQEKYNDIIDTFCLLDYNVLPVEGGDPFAQFKLVNRLGKEKFPRTPLQIRIHSLRHDISTLSELLRRDLCTNLRPENVTALSSESIMQRFRVVRAVQNLYAEHAIMLAPNDDAFLWRDCKICARYDPEIIRFCRDFYRLLLRIFHGECNKPIFCRFFTPAVEMSDVESYGDL</sequence>
<evidence type="ECO:0000313" key="1">
    <source>
        <dbReference type="EMBL" id="GAC99146.1"/>
    </source>
</evidence>
<evidence type="ECO:0000313" key="2">
    <source>
        <dbReference type="Proteomes" id="UP000014071"/>
    </source>
</evidence>
<name>R9PCQ0_PSEHS</name>
<protein>
    <submittedName>
        <fullName evidence="1">Uncharacterized protein</fullName>
    </submittedName>
</protein>
<gene>
    <name evidence="1" type="ORF">PHSY_006745</name>
</gene>
<dbReference type="OrthoDB" id="2544295at2759"/>
<organism evidence="1 2">
    <name type="scientific">Pseudozyma hubeiensis (strain SY62)</name>
    <name type="common">Yeast</name>
    <dbReference type="NCBI Taxonomy" id="1305764"/>
    <lineage>
        <taxon>Eukaryota</taxon>
        <taxon>Fungi</taxon>
        <taxon>Dikarya</taxon>
        <taxon>Basidiomycota</taxon>
        <taxon>Ustilaginomycotina</taxon>
        <taxon>Ustilaginomycetes</taxon>
        <taxon>Ustilaginales</taxon>
        <taxon>Ustilaginaceae</taxon>
        <taxon>Pseudozyma</taxon>
    </lineage>
</organism>
<dbReference type="Proteomes" id="UP000014071">
    <property type="component" value="Unassembled WGS sequence"/>
</dbReference>
<proteinExistence type="predicted"/>
<accession>R9PCQ0</accession>
<dbReference type="AlphaFoldDB" id="R9PCQ0"/>
<keyword evidence="2" id="KW-1185">Reference proteome</keyword>
<dbReference type="RefSeq" id="XP_012192733.1">
    <property type="nucleotide sequence ID" value="XM_012337343.1"/>
</dbReference>